<organism evidence="1 2">
    <name type="scientific">Flavobacterium tibetense</name>
    <dbReference type="NCBI Taxonomy" id="2233533"/>
    <lineage>
        <taxon>Bacteria</taxon>
        <taxon>Pseudomonadati</taxon>
        <taxon>Bacteroidota</taxon>
        <taxon>Flavobacteriia</taxon>
        <taxon>Flavobacteriales</taxon>
        <taxon>Flavobacteriaceae</taxon>
        <taxon>Flavobacterium</taxon>
    </lineage>
</organism>
<dbReference type="Proteomes" id="UP000253319">
    <property type="component" value="Unassembled WGS sequence"/>
</dbReference>
<dbReference type="PANTHER" id="PTHR36454:SF1">
    <property type="entry name" value="DUF1015 DOMAIN-CONTAINING PROTEIN"/>
    <property type="match status" value="1"/>
</dbReference>
<keyword evidence="2" id="KW-1185">Reference proteome</keyword>
<protein>
    <submittedName>
        <fullName evidence="1">DUF1015 domain-containing protein</fullName>
    </submittedName>
</protein>
<reference evidence="1 2" key="1">
    <citation type="submission" date="2018-06" db="EMBL/GenBank/DDBJ databases">
        <title>Flavobacterium tibetense sp. nov., isolated from a wetland YonghuCo on Tibetan Plateau.</title>
        <authorList>
            <person name="Xing P."/>
            <person name="Phurbu D."/>
            <person name="Lu H."/>
        </authorList>
    </citation>
    <scope>NUCLEOTIDE SEQUENCE [LARGE SCALE GENOMIC DNA]</scope>
    <source>
        <strain evidence="1 2">YH5</strain>
    </source>
</reference>
<evidence type="ECO:0000313" key="1">
    <source>
        <dbReference type="EMBL" id="RBA28150.1"/>
    </source>
</evidence>
<comment type="caution">
    <text evidence="1">The sequence shown here is derived from an EMBL/GenBank/DDBJ whole genome shotgun (WGS) entry which is preliminary data.</text>
</comment>
<dbReference type="InterPro" id="IPR008323">
    <property type="entry name" value="UCP033563"/>
</dbReference>
<name>A0A365P114_9FLAO</name>
<dbReference type="RefSeq" id="WP_113989194.1">
    <property type="nucleotide sequence ID" value="NZ_QLST01000009.1"/>
</dbReference>
<proteinExistence type="predicted"/>
<dbReference type="PIRSF" id="PIRSF033563">
    <property type="entry name" value="UCP033563"/>
    <property type="match status" value="1"/>
</dbReference>
<sequence>MAKIKPFKALRPVRDKVSLVTCRNYDDYSPAELAAWLDFNPYSFLHVINPAYLHAHKVNSEKRFKGVALKYQDFKTEGVFMQEETPVFYLYEIKQKTNTFTGIIAGTAVGDYQNNVIKKHEDTLQYRVEMFKDYLHQTQFNTEPVLITYPDSVAINTFIHLRKQSEPVYEFSTTNKEKHTLWKIDTQSEIDWLQEHFENIPNLYIADGHHRSASAELLLEENKHLGNENLNYFMSFLIAESNVKIYEFNRLIRDLNGHSNADFLMELAKNFTIENKKQELWKPENKFEFGMYLDGNFYALFYKQLDTELSNQAEACSELTKSRLGESILNNLDAQILYEKVLNPLLGIEDLRTDERISYLPGKQPISTIKNKIDEGEFEVGFLLYPSDINEIKVLADNNLIMPPKSTYIEPKFRSGLVVYEL</sequence>
<accession>A0A365P114</accession>
<dbReference type="OrthoDB" id="9781616at2"/>
<dbReference type="PANTHER" id="PTHR36454">
    <property type="entry name" value="LMO2823 PROTEIN"/>
    <property type="match status" value="1"/>
</dbReference>
<evidence type="ECO:0000313" key="2">
    <source>
        <dbReference type="Proteomes" id="UP000253319"/>
    </source>
</evidence>
<dbReference type="EMBL" id="QLST01000009">
    <property type="protein sequence ID" value="RBA28150.1"/>
    <property type="molecule type" value="Genomic_DNA"/>
</dbReference>
<gene>
    <name evidence="1" type="ORF">DPN68_08325</name>
</gene>
<dbReference type="Pfam" id="PF06245">
    <property type="entry name" value="DUF1015"/>
    <property type="match status" value="1"/>
</dbReference>
<dbReference type="AlphaFoldDB" id="A0A365P114"/>